<name>A0A6H5GT25_9HEMI</name>
<dbReference type="AlphaFoldDB" id="A0A6H5GT25"/>
<evidence type="ECO:0000313" key="3">
    <source>
        <dbReference type="Proteomes" id="UP000479000"/>
    </source>
</evidence>
<protein>
    <submittedName>
        <fullName evidence="2">Uncharacterized protein</fullName>
    </submittedName>
</protein>
<dbReference type="EMBL" id="CADCXU010017674">
    <property type="protein sequence ID" value="CAB0006523.1"/>
    <property type="molecule type" value="Genomic_DNA"/>
</dbReference>
<feature type="compositionally biased region" description="Basic and acidic residues" evidence="1">
    <location>
        <begin position="432"/>
        <end position="452"/>
    </location>
</feature>
<feature type="compositionally biased region" description="Basic residues" evidence="1">
    <location>
        <begin position="374"/>
        <end position="385"/>
    </location>
</feature>
<feature type="region of interest" description="Disordered" evidence="1">
    <location>
        <begin position="112"/>
        <end position="315"/>
    </location>
</feature>
<organism evidence="2 3">
    <name type="scientific">Nesidiocoris tenuis</name>
    <dbReference type="NCBI Taxonomy" id="355587"/>
    <lineage>
        <taxon>Eukaryota</taxon>
        <taxon>Metazoa</taxon>
        <taxon>Ecdysozoa</taxon>
        <taxon>Arthropoda</taxon>
        <taxon>Hexapoda</taxon>
        <taxon>Insecta</taxon>
        <taxon>Pterygota</taxon>
        <taxon>Neoptera</taxon>
        <taxon>Paraneoptera</taxon>
        <taxon>Hemiptera</taxon>
        <taxon>Heteroptera</taxon>
        <taxon>Panheteroptera</taxon>
        <taxon>Cimicomorpha</taxon>
        <taxon>Miridae</taxon>
        <taxon>Dicyphina</taxon>
        <taxon>Nesidiocoris</taxon>
    </lineage>
</organism>
<feature type="compositionally biased region" description="Polar residues" evidence="1">
    <location>
        <begin position="250"/>
        <end position="266"/>
    </location>
</feature>
<gene>
    <name evidence="2" type="ORF">NTEN_LOCUS12000</name>
</gene>
<feature type="compositionally biased region" description="Basic and acidic residues" evidence="1">
    <location>
        <begin position="386"/>
        <end position="400"/>
    </location>
</feature>
<evidence type="ECO:0000256" key="1">
    <source>
        <dbReference type="SAM" id="MobiDB-lite"/>
    </source>
</evidence>
<feature type="region of interest" description="Disordered" evidence="1">
    <location>
        <begin position="374"/>
        <end position="460"/>
    </location>
</feature>
<accession>A0A6H5GT25</accession>
<feature type="compositionally biased region" description="Basic and acidic residues" evidence="1">
    <location>
        <begin position="192"/>
        <end position="201"/>
    </location>
</feature>
<sequence length="575" mass="63631">MHVKSDSCLVVGKIPLPPFSPKLTRSVATEATRRPLVFSAMLSASNRRASATSGLSSSSFNASLNSNKFRATFGDRSSRRKPTPGRSPPPGCTTPYASGVASHLDFRVKAGTKSISPPRHSAVPPRNVSRSSIPSPPRAKNDAKTSIALGRLSMEDRNGIGENFSAEAERTSTSSSKNGVLPSPTNSSGSSSEEKNEEKNRQNSSVQKTDQSPIVDKPPSSVMDENLFEEKNEMGILPKTTRDIGFSPTADKSVQFGSDSITSNISVEKPERLKTKFYPSPPPMKRGSSLGEGLDTKPDKISHSSQKHFSKEFKDSSINEKRRRCIASVNFFPEEGILQPNLEPSVSPSNQENVWSREKWEENVGNVRKLIERRRKHKCDKRHCSRNVDEQEPVRRDSRNSEVQTYPDDLRRISGEKRHSRKSSHNGVSAKVADEVADTKKREKRKDSKPPEEVAVLPSRKKESIVNEIVHKDTPFGEWRSGEEPIKNDKIACGSAESAGKVTMENGDASLKDVLPLKFNRLSSNSKNNLAELMNAKHGKEVVKNEPEKRLYAKKLARRKSNTVPTTEKLTITPK</sequence>
<reference evidence="2 3" key="1">
    <citation type="submission" date="2020-02" db="EMBL/GenBank/DDBJ databases">
        <authorList>
            <person name="Ferguson B K."/>
        </authorList>
    </citation>
    <scope>NUCLEOTIDE SEQUENCE [LARGE SCALE GENOMIC DNA]</scope>
</reference>
<evidence type="ECO:0000313" key="2">
    <source>
        <dbReference type="EMBL" id="CAB0006523.1"/>
    </source>
</evidence>
<feature type="region of interest" description="Disordered" evidence="1">
    <location>
        <begin position="71"/>
        <end position="98"/>
    </location>
</feature>
<proteinExistence type="predicted"/>
<feature type="compositionally biased region" description="Basic and acidic residues" evidence="1">
    <location>
        <begin position="408"/>
        <end position="417"/>
    </location>
</feature>
<keyword evidence="3" id="KW-1185">Reference proteome</keyword>
<dbReference type="Proteomes" id="UP000479000">
    <property type="component" value="Unassembled WGS sequence"/>
</dbReference>